<evidence type="ECO:0000313" key="4">
    <source>
        <dbReference type="Proteomes" id="UP000714817"/>
    </source>
</evidence>
<reference evidence="3" key="1">
    <citation type="submission" date="2020-04" db="EMBL/GenBank/DDBJ databases">
        <authorList>
            <person name="Zhang T."/>
        </authorList>
    </citation>
    <scope>NUCLEOTIDE SEQUENCE</scope>
    <source>
        <strain evidence="3">HKST-UBA80</strain>
    </source>
</reference>
<gene>
    <name evidence="3" type="ORF">KDA10_00435</name>
</gene>
<keyword evidence="2" id="KW-0472">Membrane</keyword>
<feature type="compositionally biased region" description="Polar residues" evidence="1">
    <location>
        <begin position="64"/>
        <end position="75"/>
    </location>
</feature>
<keyword evidence="2" id="KW-1133">Transmembrane helix</keyword>
<name>A0A955E0P0_UNCKA</name>
<feature type="transmembrane region" description="Helical" evidence="2">
    <location>
        <begin position="37"/>
        <end position="56"/>
    </location>
</feature>
<keyword evidence="2" id="KW-0812">Transmembrane</keyword>
<evidence type="ECO:0000256" key="2">
    <source>
        <dbReference type="SAM" id="Phobius"/>
    </source>
</evidence>
<reference evidence="3" key="2">
    <citation type="journal article" date="2021" name="Microbiome">
        <title>Successional dynamics and alternative stable states in a saline activated sludge microbial community over 9 years.</title>
        <authorList>
            <person name="Wang Y."/>
            <person name="Ye J."/>
            <person name="Ju F."/>
            <person name="Liu L."/>
            <person name="Boyd J.A."/>
            <person name="Deng Y."/>
            <person name="Parks D.H."/>
            <person name="Jiang X."/>
            <person name="Yin X."/>
            <person name="Woodcroft B.J."/>
            <person name="Tyson G.W."/>
            <person name="Hugenholtz P."/>
            <person name="Polz M.F."/>
            <person name="Zhang T."/>
        </authorList>
    </citation>
    <scope>NUCLEOTIDE SEQUENCE</scope>
    <source>
        <strain evidence="3">HKST-UBA80</strain>
    </source>
</reference>
<dbReference type="Proteomes" id="UP000714817">
    <property type="component" value="Unassembled WGS sequence"/>
</dbReference>
<sequence>MEENEAVIQNKDLPSEAEDQKNSRINKLKFRINGKKLLILGGAVVLILLLISAVLVSNSKSKKVTPSTANESQETMKQKPIKSSEYNPSTEGEVVLPWTPNNINTSHDTYYLFGEVKTDGDLFHVDLFTNGELVDDYTIGVNNYLLGLNFGLSNSGFVIEKGRAHKNFYFPIRDLKVGENNVSIKLYTDDTKEKVLSEKSVIITRSDTTYNSEVTLYNSPREVSAEEIFNKAGIDFENEKLWEYFHNQPSWFLDNKSNDFFYGKAGDWIDYKIEAMGEIGIKNEKTSLYRFLYTHPGEGPGPSAYNNSIYFYIVNNQAYFVTNTLVSDEYFAPIYLFYMQPSPYIFEDTVAELEEISINENNTLIPSATGVGVLRYCDPAKIEGEKIYTYQSFSVYENFDVYDQYGNCKNFRLVPSYFRDDTYGTYPGASDWNDGVTPDFNKMTVNLDDGKSLDSFYNPYWYWCARSRGYRTIDSSNYLEKVGKTSTGEDVYIYSTNMPFPKDSHLLPSSTKEYPYYTASEENWQEFLNNQKETYPVLVIKNVFGEWVVYINADYLFAPGC</sequence>
<evidence type="ECO:0000313" key="3">
    <source>
        <dbReference type="EMBL" id="MCA9301824.1"/>
    </source>
</evidence>
<evidence type="ECO:0000256" key="1">
    <source>
        <dbReference type="SAM" id="MobiDB-lite"/>
    </source>
</evidence>
<feature type="region of interest" description="Disordered" evidence="1">
    <location>
        <begin position="62"/>
        <end position="88"/>
    </location>
</feature>
<organism evidence="3 4">
    <name type="scientific">candidate division WWE3 bacterium</name>
    <dbReference type="NCBI Taxonomy" id="2053526"/>
    <lineage>
        <taxon>Bacteria</taxon>
        <taxon>Katanobacteria</taxon>
    </lineage>
</organism>
<proteinExistence type="predicted"/>
<dbReference type="EMBL" id="JAGQNY010000001">
    <property type="protein sequence ID" value="MCA9301824.1"/>
    <property type="molecule type" value="Genomic_DNA"/>
</dbReference>
<protein>
    <submittedName>
        <fullName evidence="3">Uncharacterized protein</fullName>
    </submittedName>
</protein>
<accession>A0A955E0P0</accession>
<feature type="region of interest" description="Disordered" evidence="1">
    <location>
        <begin position="1"/>
        <end position="20"/>
    </location>
</feature>
<dbReference type="AlphaFoldDB" id="A0A955E0P0"/>
<comment type="caution">
    <text evidence="3">The sequence shown here is derived from an EMBL/GenBank/DDBJ whole genome shotgun (WGS) entry which is preliminary data.</text>
</comment>